<dbReference type="GO" id="GO:0005737">
    <property type="term" value="C:cytoplasm"/>
    <property type="evidence" value="ECO:0007669"/>
    <property type="project" value="UniProtKB-SubCell"/>
</dbReference>
<dbReference type="CDD" id="cd07153">
    <property type="entry name" value="Fur_like"/>
    <property type="match status" value="1"/>
</dbReference>
<sequence length="143" mass="16676">METYYDILVDELKNKNLRLSAHRLKILQYLCENLNHPTADQIYVHLQQDVPTLSKTTIYNTLHVLHQAGLVRVVNIEDNETRYDIIIESHGHFKCEKCGSIFNFKVDFDVLKTKDLSGFKVKDKDVYFKGVCKKCLLNIESEN</sequence>
<evidence type="ECO:0000256" key="6">
    <source>
        <dbReference type="ARBA" id="ARBA00022833"/>
    </source>
</evidence>
<comment type="cofactor">
    <cofactor evidence="10">
        <name>Zn(2+)</name>
        <dbReference type="ChEBI" id="CHEBI:29105"/>
    </cofactor>
    <text evidence="10">Binds 1 zinc ion per subunit.</text>
</comment>
<dbReference type="PANTHER" id="PTHR33202:SF8">
    <property type="entry name" value="PEROXIDE-RESPONSIVE REPRESSOR PERR"/>
    <property type="match status" value="1"/>
</dbReference>
<dbReference type="STRING" id="1120975.SAMN02746064_02004"/>
<dbReference type="InterPro" id="IPR036388">
    <property type="entry name" value="WH-like_DNA-bd_sf"/>
</dbReference>
<name>A0A1M4ZCU6_9FIRM</name>
<dbReference type="GO" id="GO:0045892">
    <property type="term" value="P:negative regulation of DNA-templated transcription"/>
    <property type="evidence" value="ECO:0007669"/>
    <property type="project" value="TreeGrafter"/>
</dbReference>
<evidence type="ECO:0000256" key="3">
    <source>
        <dbReference type="ARBA" id="ARBA00022490"/>
    </source>
</evidence>
<evidence type="ECO:0000256" key="2">
    <source>
        <dbReference type="ARBA" id="ARBA00007957"/>
    </source>
</evidence>
<keyword evidence="3" id="KW-0963">Cytoplasm</keyword>
<evidence type="ECO:0000256" key="10">
    <source>
        <dbReference type="PIRSR" id="PIRSR602481-1"/>
    </source>
</evidence>
<dbReference type="SUPFAM" id="SSF46785">
    <property type="entry name" value="Winged helix' DNA-binding domain"/>
    <property type="match status" value="1"/>
</dbReference>
<keyword evidence="9" id="KW-0804">Transcription</keyword>
<keyword evidence="5 10" id="KW-0479">Metal-binding</keyword>
<protein>
    <submittedName>
        <fullName evidence="11">Fur family transcriptional regulator, peroxide stress response regulator</fullName>
    </submittedName>
</protein>
<keyword evidence="4" id="KW-0678">Repressor</keyword>
<reference evidence="11 12" key="1">
    <citation type="submission" date="2016-11" db="EMBL/GenBank/DDBJ databases">
        <authorList>
            <person name="Jaros S."/>
            <person name="Januszkiewicz K."/>
            <person name="Wedrychowicz H."/>
        </authorList>
    </citation>
    <scope>NUCLEOTIDE SEQUENCE [LARGE SCALE GENOMIC DNA]</scope>
    <source>
        <strain evidence="11 12">DSM 14828</strain>
    </source>
</reference>
<evidence type="ECO:0000256" key="1">
    <source>
        <dbReference type="ARBA" id="ARBA00004496"/>
    </source>
</evidence>
<feature type="binding site" evidence="10">
    <location>
        <position position="95"/>
    </location>
    <ligand>
        <name>Zn(2+)</name>
        <dbReference type="ChEBI" id="CHEBI:29105"/>
    </ligand>
</feature>
<accession>A0A1M4ZCU6</accession>
<evidence type="ECO:0000313" key="12">
    <source>
        <dbReference type="Proteomes" id="UP000184251"/>
    </source>
</evidence>
<dbReference type="Gene3D" id="1.10.10.10">
    <property type="entry name" value="Winged helix-like DNA-binding domain superfamily/Winged helix DNA-binding domain"/>
    <property type="match status" value="1"/>
</dbReference>
<proteinExistence type="inferred from homology"/>
<dbReference type="GO" id="GO:0000976">
    <property type="term" value="F:transcription cis-regulatory region binding"/>
    <property type="evidence" value="ECO:0007669"/>
    <property type="project" value="TreeGrafter"/>
</dbReference>
<keyword evidence="12" id="KW-1185">Reference proteome</keyword>
<evidence type="ECO:0000256" key="5">
    <source>
        <dbReference type="ARBA" id="ARBA00022723"/>
    </source>
</evidence>
<evidence type="ECO:0000256" key="8">
    <source>
        <dbReference type="ARBA" id="ARBA00023125"/>
    </source>
</evidence>
<dbReference type="Proteomes" id="UP000184251">
    <property type="component" value="Unassembled WGS sequence"/>
</dbReference>
<dbReference type="PANTHER" id="PTHR33202">
    <property type="entry name" value="ZINC UPTAKE REGULATION PROTEIN"/>
    <property type="match status" value="1"/>
</dbReference>
<gene>
    <name evidence="11" type="ORF">SAMN02746064_02004</name>
</gene>
<comment type="subcellular location">
    <subcellularLocation>
        <location evidence="1">Cytoplasm</location>
    </subcellularLocation>
</comment>
<keyword evidence="8" id="KW-0238">DNA-binding</keyword>
<dbReference type="Pfam" id="PF01475">
    <property type="entry name" value="FUR"/>
    <property type="match status" value="1"/>
</dbReference>
<dbReference type="GO" id="GO:1900376">
    <property type="term" value="P:regulation of secondary metabolite biosynthetic process"/>
    <property type="evidence" value="ECO:0007669"/>
    <property type="project" value="TreeGrafter"/>
</dbReference>
<feature type="binding site" evidence="10">
    <location>
        <position position="132"/>
    </location>
    <ligand>
        <name>Zn(2+)</name>
        <dbReference type="ChEBI" id="CHEBI:29105"/>
    </ligand>
</feature>
<evidence type="ECO:0000313" key="11">
    <source>
        <dbReference type="EMBL" id="SHF15416.1"/>
    </source>
</evidence>
<feature type="binding site" evidence="10">
    <location>
        <position position="98"/>
    </location>
    <ligand>
        <name>Zn(2+)</name>
        <dbReference type="ChEBI" id="CHEBI:29105"/>
    </ligand>
</feature>
<dbReference type="GO" id="GO:0008270">
    <property type="term" value="F:zinc ion binding"/>
    <property type="evidence" value="ECO:0007669"/>
    <property type="project" value="TreeGrafter"/>
</dbReference>
<dbReference type="GO" id="GO:0003700">
    <property type="term" value="F:DNA-binding transcription factor activity"/>
    <property type="evidence" value="ECO:0007669"/>
    <property type="project" value="InterPro"/>
</dbReference>
<comment type="similarity">
    <text evidence="2">Belongs to the Fur family.</text>
</comment>
<feature type="binding site" evidence="10">
    <location>
        <position position="135"/>
    </location>
    <ligand>
        <name>Zn(2+)</name>
        <dbReference type="ChEBI" id="CHEBI:29105"/>
    </ligand>
</feature>
<dbReference type="FunFam" id="1.10.10.10:FF:000007">
    <property type="entry name" value="Ferric uptake regulation protein"/>
    <property type="match status" value="1"/>
</dbReference>
<keyword evidence="7" id="KW-0805">Transcription regulation</keyword>
<dbReference type="Gene3D" id="3.30.1490.190">
    <property type="match status" value="1"/>
</dbReference>
<evidence type="ECO:0000256" key="4">
    <source>
        <dbReference type="ARBA" id="ARBA00022491"/>
    </source>
</evidence>
<dbReference type="RefSeq" id="WP_073271567.1">
    <property type="nucleotide sequence ID" value="NZ_FQTU01000016.1"/>
</dbReference>
<dbReference type="InterPro" id="IPR002481">
    <property type="entry name" value="FUR"/>
</dbReference>
<evidence type="ECO:0000256" key="9">
    <source>
        <dbReference type="ARBA" id="ARBA00023163"/>
    </source>
</evidence>
<dbReference type="InterPro" id="IPR043135">
    <property type="entry name" value="Fur_C"/>
</dbReference>
<evidence type="ECO:0000256" key="7">
    <source>
        <dbReference type="ARBA" id="ARBA00023015"/>
    </source>
</evidence>
<keyword evidence="6 10" id="KW-0862">Zinc</keyword>
<dbReference type="AlphaFoldDB" id="A0A1M4ZCU6"/>
<dbReference type="EMBL" id="FQTU01000016">
    <property type="protein sequence ID" value="SHF15416.1"/>
    <property type="molecule type" value="Genomic_DNA"/>
</dbReference>
<dbReference type="OrthoDB" id="8659436at2"/>
<dbReference type="InterPro" id="IPR036390">
    <property type="entry name" value="WH_DNA-bd_sf"/>
</dbReference>
<organism evidence="11 12">
    <name type="scientific">Alkalibacter saccharofermentans DSM 14828</name>
    <dbReference type="NCBI Taxonomy" id="1120975"/>
    <lineage>
        <taxon>Bacteria</taxon>
        <taxon>Bacillati</taxon>
        <taxon>Bacillota</taxon>
        <taxon>Clostridia</taxon>
        <taxon>Eubacteriales</taxon>
        <taxon>Eubacteriaceae</taxon>
        <taxon>Alkalibacter</taxon>
    </lineage>
</organism>